<dbReference type="RefSeq" id="WP_046349403.1">
    <property type="nucleotide sequence ID" value="NZ_BBWU01000049.1"/>
</dbReference>
<gene>
    <name evidence="2" type="ORF">SCH01S_49_00250</name>
</gene>
<sequence length="147" mass="15885">MSDTESDSATQAFHAMEGRLALLQRAIEGLAAERNALPDYRPSIEALAEQQAGLAQALKAIQSCPAVQVTHETFAETVQRTTQRSRENSRATIDSAAQKLIHMTRQLEQSLATARTSAEQCEALIWTCVLAMGGTGALIALAQFLSR</sequence>
<dbReference type="AlphaFoldDB" id="A0A0E9MT61"/>
<evidence type="ECO:0000256" key="1">
    <source>
        <dbReference type="SAM" id="Phobius"/>
    </source>
</evidence>
<evidence type="ECO:0000313" key="2">
    <source>
        <dbReference type="EMBL" id="GAO40611.1"/>
    </source>
</evidence>
<keyword evidence="1" id="KW-0812">Transmembrane</keyword>
<feature type="transmembrane region" description="Helical" evidence="1">
    <location>
        <begin position="123"/>
        <end position="145"/>
    </location>
</feature>
<name>A0A0E9MT61_9SPHN</name>
<keyword evidence="3" id="KW-1185">Reference proteome</keyword>
<proteinExistence type="predicted"/>
<evidence type="ECO:0000313" key="3">
    <source>
        <dbReference type="Proteomes" id="UP000033202"/>
    </source>
</evidence>
<accession>A0A0E9MT61</accession>
<organism evidence="2 3">
    <name type="scientific">Sphingomonas changbaiensis NBRC 104936</name>
    <dbReference type="NCBI Taxonomy" id="1219043"/>
    <lineage>
        <taxon>Bacteria</taxon>
        <taxon>Pseudomonadati</taxon>
        <taxon>Pseudomonadota</taxon>
        <taxon>Alphaproteobacteria</taxon>
        <taxon>Sphingomonadales</taxon>
        <taxon>Sphingomonadaceae</taxon>
        <taxon>Sphingomonas</taxon>
    </lineage>
</organism>
<dbReference type="OrthoDB" id="7277275at2"/>
<dbReference type="STRING" id="1219043.SCH01S_49_00250"/>
<reference evidence="2 3" key="1">
    <citation type="submission" date="2015-04" db="EMBL/GenBank/DDBJ databases">
        <title>Whole genome shotgun sequence of Sphingomonas changbaiensis NBRC 104936.</title>
        <authorList>
            <person name="Katano-Makiyama Y."/>
            <person name="Hosoyama A."/>
            <person name="Hashimoto M."/>
            <person name="Noguchi M."/>
            <person name="Tsuchikane K."/>
            <person name="Ohji S."/>
            <person name="Yamazoe A."/>
            <person name="Ichikawa N."/>
            <person name="Kimura A."/>
            <person name="Fujita N."/>
        </authorList>
    </citation>
    <scope>NUCLEOTIDE SEQUENCE [LARGE SCALE GENOMIC DNA]</scope>
    <source>
        <strain evidence="2 3">NBRC 104936</strain>
    </source>
</reference>
<protein>
    <submittedName>
        <fullName evidence="2">Uncharacterized protein</fullName>
    </submittedName>
</protein>
<dbReference type="EMBL" id="BBWU01000049">
    <property type="protein sequence ID" value="GAO40611.1"/>
    <property type="molecule type" value="Genomic_DNA"/>
</dbReference>
<keyword evidence="1" id="KW-0472">Membrane</keyword>
<keyword evidence="1" id="KW-1133">Transmembrane helix</keyword>
<comment type="caution">
    <text evidence="2">The sequence shown here is derived from an EMBL/GenBank/DDBJ whole genome shotgun (WGS) entry which is preliminary data.</text>
</comment>
<dbReference type="Proteomes" id="UP000033202">
    <property type="component" value="Unassembled WGS sequence"/>
</dbReference>